<feature type="compositionally biased region" description="Low complexity" evidence="9">
    <location>
        <begin position="94"/>
        <end position="104"/>
    </location>
</feature>
<sequence>MDTYPVPSIKHAELRNQTKLLSTLLDVRLENKPEMKPRVVRITVTDADATDSSSDEEEEDKRRTRVCSRNRVKKFVNEITIASSCPSENDAVGRSKSSSSSFSRASRKRAASVAEAKGKAPARVPAGKKFRGVRQRPWGKWAAEIRDPLRRVRLWLGTYDTAEEAAMVYDNAAIQLRGPDALTNFSTPQQKSSIQEKADQNPLSHSGYNFEEESHKTDPCSPTSVLRCHSLSVDEIDSQSVKESCETGSEPRDVADDSCCLSGENFSGFSDYSSLFPGDMFCSVPDFFDDIGDGLLSSCGDFEFGFGGFSTFQHVDDHFQDIGDLFGSDPLLAI</sequence>
<dbReference type="InterPro" id="IPR050913">
    <property type="entry name" value="AP2/ERF_ERF"/>
</dbReference>
<reference evidence="11 12" key="1">
    <citation type="journal article" date="2024" name="G3 (Bethesda)">
        <title>Genome assembly of Hibiscus sabdariffa L. provides insights into metabolisms of medicinal natural products.</title>
        <authorList>
            <person name="Kim T."/>
        </authorList>
    </citation>
    <scope>NUCLEOTIDE SEQUENCE [LARGE SCALE GENOMIC DNA]</scope>
    <source>
        <strain evidence="11">TK-2024</strain>
        <tissue evidence="11">Old leaves</tissue>
    </source>
</reference>
<feature type="domain" description="AP2/ERF" evidence="10">
    <location>
        <begin position="129"/>
        <end position="186"/>
    </location>
</feature>
<name>A0ABR2S6Y1_9ROSI</name>
<evidence type="ECO:0000256" key="2">
    <source>
        <dbReference type="ARBA" id="ARBA00022745"/>
    </source>
</evidence>
<evidence type="ECO:0000256" key="7">
    <source>
        <dbReference type="ARBA" id="ARBA00023242"/>
    </source>
</evidence>
<dbReference type="PRINTS" id="PR00367">
    <property type="entry name" value="ETHRSPELEMNT"/>
</dbReference>
<keyword evidence="4" id="KW-0238">DNA-binding</keyword>
<evidence type="ECO:0000256" key="5">
    <source>
        <dbReference type="ARBA" id="ARBA00023159"/>
    </source>
</evidence>
<keyword evidence="6" id="KW-0804">Transcription</keyword>
<dbReference type="PANTHER" id="PTHR31194">
    <property type="entry name" value="SHN SHINE , DNA BINDING / TRANSCRIPTION FACTOR"/>
    <property type="match status" value="1"/>
</dbReference>
<evidence type="ECO:0000256" key="8">
    <source>
        <dbReference type="ARBA" id="ARBA00024343"/>
    </source>
</evidence>
<proteinExistence type="inferred from homology"/>
<keyword evidence="7" id="KW-0539">Nucleus</keyword>
<gene>
    <name evidence="11" type="ORF">V6N11_010996</name>
</gene>
<dbReference type="SMART" id="SM00380">
    <property type="entry name" value="AP2"/>
    <property type="match status" value="1"/>
</dbReference>
<dbReference type="PANTHER" id="PTHR31194:SF140">
    <property type="entry name" value="ETHYLENE-RESPONSIVE TRANSCRIPTION FACTOR CRF2"/>
    <property type="match status" value="1"/>
</dbReference>
<comment type="similarity">
    <text evidence="8">Belongs to the AP2/ERF transcription factor family. ERF subfamily.</text>
</comment>
<dbReference type="Proteomes" id="UP001396334">
    <property type="component" value="Unassembled WGS sequence"/>
</dbReference>
<keyword evidence="12" id="KW-1185">Reference proteome</keyword>
<evidence type="ECO:0000313" key="12">
    <source>
        <dbReference type="Proteomes" id="UP001396334"/>
    </source>
</evidence>
<evidence type="ECO:0000256" key="9">
    <source>
        <dbReference type="SAM" id="MobiDB-lite"/>
    </source>
</evidence>
<dbReference type="EMBL" id="JBBPBN010000016">
    <property type="protein sequence ID" value="KAK9020985.1"/>
    <property type="molecule type" value="Genomic_DNA"/>
</dbReference>
<keyword evidence="3" id="KW-0805">Transcription regulation</keyword>
<feature type="region of interest" description="Disordered" evidence="9">
    <location>
        <begin position="46"/>
        <end position="65"/>
    </location>
</feature>
<evidence type="ECO:0000256" key="1">
    <source>
        <dbReference type="ARBA" id="ARBA00004123"/>
    </source>
</evidence>
<feature type="region of interest" description="Disordered" evidence="9">
    <location>
        <begin position="86"/>
        <end position="125"/>
    </location>
</feature>
<dbReference type="InterPro" id="IPR001471">
    <property type="entry name" value="AP2/ERF_dom"/>
</dbReference>
<dbReference type="Gene3D" id="3.30.730.10">
    <property type="entry name" value="AP2/ERF domain"/>
    <property type="match status" value="1"/>
</dbReference>
<evidence type="ECO:0000313" key="11">
    <source>
        <dbReference type="EMBL" id="KAK9020985.1"/>
    </source>
</evidence>
<protein>
    <recommendedName>
        <fullName evidence="10">AP2/ERF domain-containing protein</fullName>
    </recommendedName>
</protein>
<keyword evidence="5" id="KW-0010">Activator</keyword>
<accession>A0ABR2S6Y1</accession>
<keyword evidence="2" id="KW-0936">Ethylene signaling pathway</keyword>
<evidence type="ECO:0000256" key="3">
    <source>
        <dbReference type="ARBA" id="ARBA00023015"/>
    </source>
</evidence>
<dbReference type="Pfam" id="PF00847">
    <property type="entry name" value="AP2"/>
    <property type="match status" value="1"/>
</dbReference>
<dbReference type="InterPro" id="IPR016177">
    <property type="entry name" value="DNA-bd_dom_sf"/>
</dbReference>
<evidence type="ECO:0000259" key="10">
    <source>
        <dbReference type="PROSITE" id="PS51032"/>
    </source>
</evidence>
<dbReference type="InterPro" id="IPR036955">
    <property type="entry name" value="AP2/ERF_dom_sf"/>
</dbReference>
<dbReference type="PROSITE" id="PS51032">
    <property type="entry name" value="AP2_ERF"/>
    <property type="match status" value="1"/>
</dbReference>
<evidence type="ECO:0000256" key="6">
    <source>
        <dbReference type="ARBA" id="ARBA00023163"/>
    </source>
</evidence>
<organism evidence="11 12">
    <name type="scientific">Hibiscus sabdariffa</name>
    <name type="common">roselle</name>
    <dbReference type="NCBI Taxonomy" id="183260"/>
    <lineage>
        <taxon>Eukaryota</taxon>
        <taxon>Viridiplantae</taxon>
        <taxon>Streptophyta</taxon>
        <taxon>Embryophyta</taxon>
        <taxon>Tracheophyta</taxon>
        <taxon>Spermatophyta</taxon>
        <taxon>Magnoliopsida</taxon>
        <taxon>eudicotyledons</taxon>
        <taxon>Gunneridae</taxon>
        <taxon>Pentapetalae</taxon>
        <taxon>rosids</taxon>
        <taxon>malvids</taxon>
        <taxon>Malvales</taxon>
        <taxon>Malvaceae</taxon>
        <taxon>Malvoideae</taxon>
        <taxon>Hibiscus</taxon>
    </lineage>
</organism>
<comment type="subcellular location">
    <subcellularLocation>
        <location evidence="1">Nucleus</location>
    </subcellularLocation>
</comment>
<dbReference type="CDD" id="cd00018">
    <property type="entry name" value="AP2"/>
    <property type="match status" value="1"/>
</dbReference>
<dbReference type="SUPFAM" id="SSF54171">
    <property type="entry name" value="DNA-binding domain"/>
    <property type="match status" value="1"/>
</dbReference>
<comment type="caution">
    <text evidence="11">The sequence shown here is derived from an EMBL/GenBank/DDBJ whole genome shotgun (WGS) entry which is preliminary data.</text>
</comment>
<evidence type="ECO:0000256" key="4">
    <source>
        <dbReference type="ARBA" id="ARBA00023125"/>
    </source>
</evidence>